<evidence type="ECO:0000313" key="3">
    <source>
        <dbReference type="Proteomes" id="UP000011115"/>
    </source>
</evidence>
<evidence type="ECO:0000313" key="2">
    <source>
        <dbReference type="EnsemblPlants" id="PGSC0003DMT400088210"/>
    </source>
</evidence>
<evidence type="ECO:0000256" key="1">
    <source>
        <dbReference type="SAM" id="MobiDB-lite"/>
    </source>
</evidence>
<feature type="region of interest" description="Disordered" evidence="1">
    <location>
        <begin position="1"/>
        <end position="23"/>
    </location>
</feature>
<dbReference type="InParanoid" id="M1DFG6"/>
<name>M1DFG6_SOLTU</name>
<feature type="compositionally biased region" description="Polar residues" evidence="1">
    <location>
        <begin position="82"/>
        <end position="93"/>
    </location>
</feature>
<proteinExistence type="predicted"/>
<reference evidence="2" key="2">
    <citation type="submission" date="2015-06" db="UniProtKB">
        <authorList>
            <consortium name="EnsemblPlants"/>
        </authorList>
    </citation>
    <scope>IDENTIFICATION</scope>
    <source>
        <strain evidence="2">DM1-3 516 R44</strain>
    </source>
</reference>
<protein>
    <submittedName>
        <fullName evidence="2">Uncharacterized protein</fullName>
    </submittedName>
</protein>
<dbReference type="PaxDb" id="4113-PGSC0003DMT400088210"/>
<dbReference type="HOGENOM" id="CLU_1963485_0_0_1"/>
<accession>M1DFG6</accession>
<dbReference type="AlphaFoldDB" id="M1DFG6"/>
<organism evidence="2 3">
    <name type="scientific">Solanum tuberosum</name>
    <name type="common">Potato</name>
    <dbReference type="NCBI Taxonomy" id="4113"/>
    <lineage>
        <taxon>Eukaryota</taxon>
        <taxon>Viridiplantae</taxon>
        <taxon>Streptophyta</taxon>
        <taxon>Embryophyta</taxon>
        <taxon>Tracheophyta</taxon>
        <taxon>Spermatophyta</taxon>
        <taxon>Magnoliopsida</taxon>
        <taxon>eudicotyledons</taxon>
        <taxon>Gunneridae</taxon>
        <taxon>Pentapetalae</taxon>
        <taxon>asterids</taxon>
        <taxon>lamiids</taxon>
        <taxon>Solanales</taxon>
        <taxon>Solanaceae</taxon>
        <taxon>Solanoideae</taxon>
        <taxon>Solaneae</taxon>
        <taxon>Solanum</taxon>
    </lineage>
</organism>
<reference evidence="3" key="1">
    <citation type="journal article" date="2011" name="Nature">
        <title>Genome sequence and analysis of the tuber crop potato.</title>
        <authorList>
            <consortium name="The Potato Genome Sequencing Consortium"/>
        </authorList>
    </citation>
    <scope>NUCLEOTIDE SEQUENCE [LARGE SCALE GENOMIC DNA]</scope>
    <source>
        <strain evidence="3">cv. DM1-3 516 R44</strain>
    </source>
</reference>
<dbReference type="Gramene" id="PGSC0003DMT400088210">
    <property type="protein sequence ID" value="PGSC0003DMT400088210"/>
    <property type="gene ID" value="PGSC0003DMG400037781"/>
</dbReference>
<sequence>MPSPKGRNQVGDEKEQSAKRRAVLRCKERSPKVTELKVVKCQSKKMKEEINGWIAEWFEEEMSFNKSNGSQVGHQDDIGNLNDVNDPNQNVESKASHVEAKWPSSPLASGLGVEKWEQTLKREWLWQS</sequence>
<feature type="region of interest" description="Disordered" evidence="1">
    <location>
        <begin position="66"/>
        <end position="105"/>
    </location>
</feature>
<dbReference type="Proteomes" id="UP000011115">
    <property type="component" value="Unassembled WGS sequence"/>
</dbReference>
<keyword evidence="3" id="KW-1185">Reference proteome</keyword>
<dbReference type="EnsemblPlants" id="PGSC0003DMT400088210">
    <property type="protein sequence ID" value="PGSC0003DMT400088210"/>
    <property type="gene ID" value="PGSC0003DMG400037781"/>
</dbReference>